<gene>
    <name evidence="3" type="primary">SSCI08470.1</name>
    <name evidence="2" type="ORF">SPSC_04451</name>
</gene>
<name>A0A0F7S575_9BASI</name>
<dbReference type="PANTHER" id="PTHR35040">
    <property type="match status" value="1"/>
</dbReference>
<protein>
    <submittedName>
        <fullName evidence="2">Related to Spherulin 4</fullName>
    </submittedName>
</protein>
<keyword evidence="4" id="KW-1185">Reference proteome</keyword>
<dbReference type="OrthoDB" id="5342184at2759"/>
<feature type="signal peptide" evidence="1">
    <location>
        <begin position="1"/>
        <end position="24"/>
    </location>
</feature>
<organism evidence="3 4">
    <name type="scientific">Sporisorium scitamineum</name>
    <dbReference type="NCBI Taxonomy" id="49012"/>
    <lineage>
        <taxon>Eukaryota</taxon>
        <taxon>Fungi</taxon>
        <taxon>Dikarya</taxon>
        <taxon>Basidiomycota</taxon>
        <taxon>Ustilaginomycotina</taxon>
        <taxon>Ustilaginomycetes</taxon>
        <taxon>Ustilaginales</taxon>
        <taxon>Ustilaginaceae</taxon>
        <taxon>Sporisorium</taxon>
    </lineage>
</organism>
<dbReference type="InterPro" id="IPR021986">
    <property type="entry name" value="Spherulin4"/>
</dbReference>
<sequence>MLHPWFSFLLFITMLSAFLQTVTGATVHPRSPAKTNKVQTKTDTTTPRILVPLYIYPLHNAWDPLYSAIRTNPTAAFTVIINPNSGPGSGATPNTDYADAIKTLRSTAATNQILELVGYVPTGYGKTSPTKVKADVTKYANWPAAVRPDGIFFDETGTQSKHLTKYTNYTDFVKSKWPPSTSPSPQTTKPTPRKAITILNPGTWPQDACFWSTPSDHIVVYEDKLSNFNYTDYHHRTAKNHLGTTFQRSYIFYNVDPNNATTKDGKRFASLDSLVEGMVGGLSSKGGLFVTDLDIASTDVYAKFSSVWSRFVRSVADLSS</sequence>
<keyword evidence="1" id="KW-0732">Signal</keyword>
<accession>A0A0F7S575</accession>
<feature type="chain" id="PRO_5015039094" evidence="1">
    <location>
        <begin position="25"/>
        <end position="320"/>
    </location>
</feature>
<evidence type="ECO:0000313" key="2">
    <source>
        <dbReference type="EMBL" id="CDU24618.1"/>
    </source>
</evidence>
<dbReference type="AlphaFoldDB" id="A0A0F7S575"/>
<dbReference type="EMBL" id="LK056680">
    <property type="protein sequence ID" value="CDU24618.1"/>
    <property type="molecule type" value="Genomic_DNA"/>
</dbReference>
<dbReference type="EMBL" id="CCFA01000430">
    <property type="protein sequence ID" value="CDW95693.1"/>
    <property type="molecule type" value="Genomic_DNA"/>
</dbReference>
<proteinExistence type="predicted"/>
<dbReference type="PANTHER" id="PTHR35040:SF9">
    <property type="entry name" value="4-LIKE CELL SURFACE PROTEIN, PUTATIVE (AFU_ORTHOLOGUE AFUA_4G14080)-RELATED"/>
    <property type="match status" value="1"/>
</dbReference>
<reference evidence="3" key="1">
    <citation type="submission" date="2014-06" db="EMBL/GenBank/DDBJ databases">
        <authorList>
            <person name="Berkman J.Paul."/>
        </authorList>
    </citation>
    <scope>NUCLEOTIDE SEQUENCE [LARGE SCALE GENOMIC DNA]</scope>
</reference>
<reference evidence="4" key="2">
    <citation type="submission" date="2014-06" db="EMBL/GenBank/DDBJ databases">
        <authorList>
            <person name="Berkman P.J."/>
        </authorList>
    </citation>
    <scope>NUCLEOTIDE SEQUENCE [LARGE SCALE GENOMIC DNA]</scope>
</reference>
<dbReference type="Pfam" id="PF12138">
    <property type="entry name" value="Spherulin4"/>
    <property type="match status" value="1"/>
</dbReference>
<evidence type="ECO:0000313" key="4">
    <source>
        <dbReference type="Proteomes" id="UP000242770"/>
    </source>
</evidence>
<evidence type="ECO:0000313" key="3">
    <source>
        <dbReference type="EMBL" id="CDW95693.1"/>
    </source>
</evidence>
<dbReference type="Proteomes" id="UP000242770">
    <property type="component" value="Unassembled WGS sequence"/>
</dbReference>
<evidence type="ECO:0000256" key="1">
    <source>
        <dbReference type="SAM" id="SignalP"/>
    </source>
</evidence>
<reference evidence="2" key="3">
    <citation type="submission" date="2014-06" db="EMBL/GenBank/DDBJ databases">
        <authorList>
            <person name="Ju J."/>
            <person name="Zhang J."/>
        </authorList>
    </citation>
    <scope>NUCLEOTIDE SEQUENCE</scope>
    <source>
        <strain evidence="2">SscI8</strain>
    </source>
</reference>